<dbReference type="AlphaFoldDB" id="A0A2T1LR15"/>
<gene>
    <name evidence="1" type="ORF">C7H19_23790</name>
</gene>
<accession>A0A2T1LR15</accession>
<protein>
    <submittedName>
        <fullName evidence="1">Uncharacterized protein</fullName>
    </submittedName>
</protein>
<dbReference type="EMBL" id="PXOH01000054">
    <property type="protein sequence ID" value="PSF30537.1"/>
    <property type="molecule type" value="Genomic_DNA"/>
</dbReference>
<dbReference type="Proteomes" id="UP000239001">
    <property type="component" value="Unassembled WGS sequence"/>
</dbReference>
<comment type="caution">
    <text evidence="1">The sequence shown here is derived from an EMBL/GenBank/DDBJ whole genome shotgun (WGS) entry which is preliminary data.</text>
</comment>
<sequence length="119" mass="13689">MVDFRKAVQEKQIKNGYCSLPQSSYATVKGKRINCVTNQATEVDLPYLIILEDHQAILKFLNGVTGAEAYYINEKLFAICEKQTEAKSLCAGTPQRWDRLTIPIKSLEKILLDYKYFHR</sequence>
<proteinExistence type="predicted"/>
<organism evidence="1 2">
    <name type="scientific">Aphanothece hegewaldii CCALA 016</name>
    <dbReference type="NCBI Taxonomy" id="2107694"/>
    <lineage>
        <taxon>Bacteria</taxon>
        <taxon>Bacillati</taxon>
        <taxon>Cyanobacteriota</taxon>
        <taxon>Cyanophyceae</taxon>
        <taxon>Oscillatoriophycideae</taxon>
        <taxon>Chroococcales</taxon>
        <taxon>Aphanothecaceae</taxon>
        <taxon>Aphanothece</taxon>
    </lineage>
</organism>
<evidence type="ECO:0000313" key="2">
    <source>
        <dbReference type="Proteomes" id="UP000239001"/>
    </source>
</evidence>
<evidence type="ECO:0000313" key="1">
    <source>
        <dbReference type="EMBL" id="PSF30537.1"/>
    </source>
</evidence>
<dbReference type="RefSeq" id="WP_106459397.1">
    <property type="nucleotide sequence ID" value="NZ_PXOH01000054.1"/>
</dbReference>
<name>A0A2T1LR15_9CHRO</name>
<reference evidence="1 2" key="2">
    <citation type="submission" date="2018-03" db="EMBL/GenBank/DDBJ databases">
        <authorList>
            <person name="Keele B.F."/>
        </authorList>
    </citation>
    <scope>NUCLEOTIDE SEQUENCE [LARGE SCALE GENOMIC DNA]</scope>
    <source>
        <strain evidence="1 2">CCALA 016</strain>
    </source>
</reference>
<reference evidence="1 2" key="1">
    <citation type="submission" date="2018-03" db="EMBL/GenBank/DDBJ databases">
        <title>The ancient ancestry and fast evolution of plastids.</title>
        <authorList>
            <person name="Moore K.R."/>
            <person name="Magnabosco C."/>
            <person name="Momper L."/>
            <person name="Gold D.A."/>
            <person name="Bosak T."/>
            <person name="Fournier G.P."/>
        </authorList>
    </citation>
    <scope>NUCLEOTIDE SEQUENCE [LARGE SCALE GENOMIC DNA]</scope>
    <source>
        <strain evidence="1 2">CCALA 016</strain>
    </source>
</reference>
<keyword evidence="2" id="KW-1185">Reference proteome</keyword>